<sequence>MINIRCYNFISITCNVKRTNTISISIFFCNIFTI</sequence>
<accession>A0A8S5UC27</accession>
<proteinExistence type="predicted"/>
<evidence type="ECO:0000313" key="1">
    <source>
        <dbReference type="EMBL" id="DAF92025.1"/>
    </source>
</evidence>
<organism evidence="1">
    <name type="scientific">Podoviridae sp. ctZkC8</name>
    <dbReference type="NCBI Taxonomy" id="2825259"/>
    <lineage>
        <taxon>Viruses</taxon>
        <taxon>Duplodnaviria</taxon>
        <taxon>Heunggongvirae</taxon>
        <taxon>Uroviricota</taxon>
        <taxon>Caudoviricetes</taxon>
    </lineage>
</organism>
<name>A0A8S5UC27_9CAUD</name>
<protein>
    <submittedName>
        <fullName evidence="1">Uncharacterized protein</fullName>
    </submittedName>
</protein>
<reference evidence="1" key="1">
    <citation type="journal article" date="2021" name="Proc. Natl. Acad. Sci. U.S.A.">
        <title>A Catalog of Tens of Thousands of Viruses from Human Metagenomes Reveals Hidden Associations with Chronic Diseases.</title>
        <authorList>
            <person name="Tisza M.J."/>
            <person name="Buck C.B."/>
        </authorList>
    </citation>
    <scope>NUCLEOTIDE SEQUENCE</scope>
    <source>
        <strain evidence="1">CtZkC8</strain>
    </source>
</reference>
<dbReference type="EMBL" id="BK016062">
    <property type="protein sequence ID" value="DAF92025.1"/>
    <property type="molecule type" value="Genomic_DNA"/>
</dbReference>